<feature type="region of interest" description="Disordered" evidence="5">
    <location>
        <begin position="428"/>
        <end position="544"/>
    </location>
</feature>
<evidence type="ECO:0000259" key="6">
    <source>
        <dbReference type="PROSITE" id="PS50089"/>
    </source>
</evidence>
<feature type="compositionally biased region" description="Polar residues" evidence="5">
    <location>
        <begin position="244"/>
        <end position="258"/>
    </location>
</feature>
<evidence type="ECO:0000256" key="3">
    <source>
        <dbReference type="ARBA" id="ARBA00022833"/>
    </source>
</evidence>
<evidence type="ECO:0000256" key="5">
    <source>
        <dbReference type="SAM" id="MobiDB-lite"/>
    </source>
</evidence>
<dbReference type="CDD" id="cd16461">
    <property type="entry name" value="RING-H2_EL5-like"/>
    <property type="match status" value="1"/>
</dbReference>
<evidence type="ECO:0000256" key="4">
    <source>
        <dbReference type="PROSITE-ProRule" id="PRU00175"/>
    </source>
</evidence>
<dbReference type="InterPro" id="IPR001841">
    <property type="entry name" value="Znf_RING"/>
</dbReference>
<name>A0A3N4J0R7_ASCIM</name>
<reference evidence="7 8" key="1">
    <citation type="journal article" date="2018" name="Nat. Ecol. Evol.">
        <title>Pezizomycetes genomes reveal the molecular basis of ectomycorrhizal truffle lifestyle.</title>
        <authorList>
            <person name="Murat C."/>
            <person name="Payen T."/>
            <person name="Noel B."/>
            <person name="Kuo A."/>
            <person name="Morin E."/>
            <person name="Chen J."/>
            <person name="Kohler A."/>
            <person name="Krizsan K."/>
            <person name="Balestrini R."/>
            <person name="Da Silva C."/>
            <person name="Montanini B."/>
            <person name="Hainaut M."/>
            <person name="Levati E."/>
            <person name="Barry K.W."/>
            <person name="Belfiori B."/>
            <person name="Cichocki N."/>
            <person name="Clum A."/>
            <person name="Dockter R.B."/>
            <person name="Fauchery L."/>
            <person name="Guy J."/>
            <person name="Iotti M."/>
            <person name="Le Tacon F."/>
            <person name="Lindquist E.A."/>
            <person name="Lipzen A."/>
            <person name="Malagnac F."/>
            <person name="Mello A."/>
            <person name="Molinier V."/>
            <person name="Miyauchi S."/>
            <person name="Poulain J."/>
            <person name="Riccioni C."/>
            <person name="Rubini A."/>
            <person name="Sitrit Y."/>
            <person name="Splivallo R."/>
            <person name="Traeger S."/>
            <person name="Wang M."/>
            <person name="Zifcakova L."/>
            <person name="Wipf D."/>
            <person name="Zambonelli A."/>
            <person name="Paolocci F."/>
            <person name="Nowrousian M."/>
            <person name="Ottonello S."/>
            <person name="Baldrian P."/>
            <person name="Spatafora J.W."/>
            <person name="Henrissat B."/>
            <person name="Nagy L.G."/>
            <person name="Aury J.M."/>
            <person name="Wincker P."/>
            <person name="Grigoriev I.V."/>
            <person name="Bonfante P."/>
            <person name="Martin F.M."/>
        </authorList>
    </citation>
    <scope>NUCLEOTIDE SEQUENCE [LARGE SCALE GENOMIC DNA]</scope>
    <source>
        <strain evidence="7 8">RN42</strain>
    </source>
</reference>
<feature type="compositionally biased region" description="Low complexity" evidence="5">
    <location>
        <begin position="681"/>
        <end position="697"/>
    </location>
</feature>
<dbReference type="Proteomes" id="UP000275078">
    <property type="component" value="Unassembled WGS sequence"/>
</dbReference>
<keyword evidence="2 4" id="KW-0863">Zinc-finger</keyword>
<keyword evidence="1" id="KW-0479">Metal-binding</keyword>
<feature type="domain" description="RING-type" evidence="6">
    <location>
        <begin position="625"/>
        <end position="668"/>
    </location>
</feature>
<dbReference type="Pfam" id="PF13639">
    <property type="entry name" value="zf-RING_2"/>
    <property type="match status" value="1"/>
</dbReference>
<sequence length="697" mass="75400">MGQGASSPNGHDRTNSRRASIMNGRTDSDDVDMEYDESDGGQDGTTDATTTLRRSRRLRNHLTHLARLGNRLMPNSANDDGTERTSRRTLPRIRERMRFLGERSSPPRTLRASPQLQNRASVPPDFPTRDRPDRLQFENGRNHSRRPSRHTQDDDMDESQTDRLRGSEQNTSMDVNSPFRARVSRVRSSLATTLPNLPNIMDMGSRRSSRVLAGSSADRSRRSSYMDGLSFLDDDGGRDRNSILRESQPSTQPSQETLPSRIPSLDMMDNPTRTRPGEDQATMLSRLLSVAAAMTAASLVGSNEQALSEARDVGGDNGEGGFDAFLRALQNGRLAAALRNGGNEMGGGLSSDTAPEGNSAPLNFFRMFRFGASPAPAQDESSEGNPSARMVPVIIVGIRSVPPRDGTGSEEATPPIWDALANLPLNIGNNHAQRRNRLSSTRRRGSTGTSAIEANRTLFRNGAQSVGQQQQQPTTLVADQDAGSAISDSRASDALSNTTPNESTNQSPHIHPTTSSQAESQNPASPEEGQTGEGTGSSRRPNSEGTRSWIIYVLGGSYPENHPILTTPSLFTDSPTYEDMMMLSSLIGPAKPPVASQEDVETAGGLFVIGDTNTGSTRVLQGERCLVCLSDYEMGEQCRELTSCHHIFHRECIDEWLTTGRNSCPLCRGQGVLETKKAETDPAGSSATADTAATSAS</sequence>
<accession>A0A3N4J0R7</accession>
<feature type="region of interest" description="Disordered" evidence="5">
    <location>
        <begin position="195"/>
        <end position="278"/>
    </location>
</feature>
<proteinExistence type="predicted"/>
<keyword evidence="8" id="KW-1185">Reference proteome</keyword>
<dbReference type="OrthoDB" id="8062037at2759"/>
<feature type="compositionally biased region" description="Basic and acidic residues" evidence="5">
    <location>
        <begin position="81"/>
        <end position="101"/>
    </location>
</feature>
<feature type="compositionally biased region" description="Basic and acidic residues" evidence="5">
    <location>
        <begin position="127"/>
        <end position="136"/>
    </location>
</feature>
<feature type="compositionally biased region" description="Polar residues" evidence="5">
    <location>
        <begin position="486"/>
        <end position="524"/>
    </location>
</feature>
<feature type="region of interest" description="Disordered" evidence="5">
    <location>
        <begin position="1"/>
        <end position="50"/>
    </location>
</feature>
<keyword evidence="3" id="KW-0862">Zinc</keyword>
<dbReference type="GO" id="GO:0061630">
    <property type="term" value="F:ubiquitin protein ligase activity"/>
    <property type="evidence" value="ECO:0007669"/>
    <property type="project" value="TreeGrafter"/>
</dbReference>
<protein>
    <recommendedName>
        <fullName evidence="6">RING-type domain-containing protein</fullName>
    </recommendedName>
</protein>
<dbReference type="STRING" id="1160509.A0A3N4J0R7"/>
<feature type="compositionally biased region" description="Basic residues" evidence="5">
    <location>
        <begin position="432"/>
        <end position="445"/>
    </location>
</feature>
<dbReference type="InterPro" id="IPR013083">
    <property type="entry name" value="Znf_RING/FYVE/PHD"/>
</dbReference>
<dbReference type="SMART" id="SM00184">
    <property type="entry name" value="RING"/>
    <property type="match status" value="1"/>
</dbReference>
<gene>
    <name evidence="7" type="ORF">BJ508DRAFT_60927</name>
</gene>
<dbReference type="Gene3D" id="3.30.40.10">
    <property type="entry name" value="Zinc/RING finger domain, C3HC4 (zinc finger)"/>
    <property type="match status" value="1"/>
</dbReference>
<dbReference type="PANTHER" id="PTHR45969:SF55">
    <property type="entry name" value="OS07G0686300 PROTEIN"/>
    <property type="match status" value="1"/>
</dbReference>
<evidence type="ECO:0000256" key="2">
    <source>
        <dbReference type="ARBA" id="ARBA00022771"/>
    </source>
</evidence>
<organism evidence="7 8">
    <name type="scientific">Ascobolus immersus RN42</name>
    <dbReference type="NCBI Taxonomy" id="1160509"/>
    <lineage>
        <taxon>Eukaryota</taxon>
        <taxon>Fungi</taxon>
        <taxon>Dikarya</taxon>
        <taxon>Ascomycota</taxon>
        <taxon>Pezizomycotina</taxon>
        <taxon>Pezizomycetes</taxon>
        <taxon>Pezizales</taxon>
        <taxon>Ascobolaceae</taxon>
        <taxon>Ascobolus</taxon>
    </lineage>
</organism>
<dbReference type="GO" id="GO:0016567">
    <property type="term" value="P:protein ubiquitination"/>
    <property type="evidence" value="ECO:0007669"/>
    <property type="project" value="TreeGrafter"/>
</dbReference>
<evidence type="ECO:0000256" key="1">
    <source>
        <dbReference type="ARBA" id="ARBA00022723"/>
    </source>
</evidence>
<dbReference type="EMBL" id="ML119646">
    <property type="protein sequence ID" value="RPA87504.1"/>
    <property type="molecule type" value="Genomic_DNA"/>
</dbReference>
<feature type="region of interest" description="Disordered" evidence="5">
    <location>
        <begin position="677"/>
        <end position="697"/>
    </location>
</feature>
<feature type="compositionally biased region" description="Acidic residues" evidence="5">
    <location>
        <begin position="29"/>
        <end position="40"/>
    </location>
</feature>
<feature type="region of interest" description="Disordered" evidence="5">
    <location>
        <begin position="67"/>
        <end position="180"/>
    </location>
</feature>
<evidence type="ECO:0000313" key="8">
    <source>
        <dbReference type="Proteomes" id="UP000275078"/>
    </source>
</evidence>
<evidence type="ECO:0000313" key="7">
    <source>
        <dbReference type="EMBL" id="RPA87504.1"/>
    </source>
</evidence>
<feature type="compositionally biased region" description="Polar residues" evidence="5">
    <location>
        <begin position="462"/>
        <end position="477"/>
    </location>
</feature>
<dbReference type="PROSITE" id="PS50089">
    <property type="entry name" value="ZF_RING_2"/>
    <property type="match status" value="1"/>
</dbReference>
<dbReference type="SUPFAM" id="SSF57850">
    <property type="entry name" value="RING/U-box"/>
    <property type="match status" value="1"/>
</dbReference>
<dbReference type="AlphaFoldDB" id="A0A3N4J0R7"/>
<dbReference type="PANTHER" id="PTHR45969">
    <property type="entry name" value="RING ZINC FINGER PROTEIN-RELATED"/>
    <property type="match status" value="1"/>
</dbReference>
<dbReference type="GO" id="GO:0008270">
    <property type="term" value="F:zinc ion binding"/>
    <property type="evidence" value="ECO:0007669"/>
    <property type="project" value="UniProtKB-KW"/>
</dbReference>